<gene>
    <name evidence="3" type="ORF">CFK39_14010</name>
</gene>
<feature type="transmembrane region" description="Helical" evidence="2">
    <location>
        <begin position="224"/>
        <end position="245"/>
    </location>
</feature>
<dbReference type="Proteomes" id="UP000198398">
    <property type="component" value="Chromosome"/>
</dbReference>
<dbReference type="RefSeq" id="WP_089065975.1">
    <property type="nucleotide sequence ID" value="NZ_CP022316.1"/>
</dbReference>
<feature type="transmembrane region" description="Helical" evidence="2">
    <location>
        <begin position="92"/>
        <end position="114"/>
    </location>
</feature>
<keyword evidence="2" id="KW-0472">Membrane</keyword>
<feature type="region of interest" description="Disordered" evidence="1">
    <location>
        <begin position="283"/>
        <end position="334"/>
    </location>
</feature>
<evidence type="ECO:0000313" key="4">
    <source>
        <dbReference type="Proteomes" id="UP000198398"/>
    </source>
</evidence>
<feature type="transmembrane region" description="Helical" evidence="2">
    <location>
        <begin position="136"/>
        <end position="157"/>
    </location>
</feature>
<keyword evidence="4" id="KW-1185">Reference proteome</keyword>
<evidence type="ECO:0000313" key="3">
    <source>
        <dbReference type="EMBL" id="ASK66739.1"/>
    </source>
</evidence>
<dbReference type="EMBL" id="CP022316">
    <property type="protein sequence ID" value="ASK66739.1"/>
    <property type="molecule type" value="Genomic_DNA"/>
</dbReference>
<evidence type="ECO:0000256" key="1">
    <source>
        <dbReference type="SAM" id="MobiDB-lite"/>
    </source>
</evidence>
<reference evidence="4" key="1">
    <citation type="submission" date="2017-07" db="EMBL/GenBank/DDBJ databases">
        <title>Brachybacterium sp. VR2415.</title>
        <authorList>
            <person name="Tak E.J."/>
            <person name="Bae J.-W."/>
        </authorList>
    </citation>
    <scope>NUCLEOTIDE SEQUENCE [LARGE SCALE GENOMIC DNA]</scope>
    <source>
        <strain evidence="4">VR2415</strain>
    </source>
</reference>
<name>A0A220UF16_9MICO</name>
<accession>A0A220UF16</accession>
<organism evidence="3 4">
    <name type="scientific">Brachybacterium avium</name>
    <dbReference type="NCBI Taxonomy" id="2017485"/>
    <lineage>
        <taxon>Bacteria</taxon>
        <taxon>Bacillati</taxon>
        <taxon>Actinomycetota</taxon>
        <taxon>Actinomycetes</taxon>
        <taxon>Micrococcales</taxon>
        <taxon>Dermabacteraceae</taxon>
        <taxon>Brachybacterium</taxon>
    </lineage>
</organism>
<dbReference type="AlphaFoldDB" id="A0A220UF16"/>
<dbReference type="KEGG" id="brv:CFK39_14010"/>
<sequence>MAPLHSTDSPGKAATPVARDALAFVRIGGPEAVAFFRAADQAGAAEALLRFSATPASEQDDADLKRRGLECSTALPDQHIPGYEASVRAAMWLLRLFFACVLGAAGWVIVWFFAGDPNRAPLLLPPEVVFLPDEEILLLAPIALIAVYVPAHLAVLWRERTTTRAVLRWAADDPASRQLGIPAKSPFAEIMISWELLKFCAFNVLMMDMFLTVFLFAIRESSESYGLFLAPVVCALPILATHLVSSARSRVAQRRHVLLADRLFRVSSDEEVAMPSAMVVEGLERPTEVDTDPASSPGMEDFEELVEKDTEWRTSFSAGAPSADHLIDPDRRER</sequence>
<evidence type="ECO:0000256" key="2">
    <source>
        <dbReference type="SAM" id="Phobius"/>
    </source>
</evidence>
<keyword evidence="2" id="KW-0812">Transmembrane</keyword>
<proteinExistence type="predicted"/>
<feature type="transmembrane region" description="Helical" evidence="2">
    <location>
        <begin position="196"/>
        <end position="218"/>
    </location>
</feature>
<feature type="compositionally biased region" description="Basic and acidic residues" evidence="1">
    <location>
        <begin position="325"/>
        <end position="334"/>
    </location>
</feature>
<protein>
    <submittedName>
        <fullName evidence="3">Uncharacterized protein</fullName>
    </submittedName>
</protein>
<keyword evidence="2" id="KW-1133">Transmembrane helix</keyword>